<feature type="domain" description="Tripartite ATP-independent periplasmic transporters DctQ component" evidence="10">
    <location>
        <begin position="24"/>
        <end position="153"/>
    </location>
</feature>
<keyword evidence="4" id="KW-0997">Cell inner membrane</keyword>
<reference evidence="12" key="1">
    <citation type="journal article" date="2019" name="Int. J. Syst. Evol. Microbiol.">
        <title>The Global Catalogue of Microorganisms (GCM) 10K type strain sequencing project: providing services to taxonomists for standard genome sequencing and annotation.</title>
        <authorList>
            <consortium name="The Broad Institute Genomics Platform"/>
            <consortium name="The Broad Institute Genome Sequencing Center for Infectious Disease"/>
            <person name="Wu L."/>
            <person name="Ma J."/>
        </authorList>
    </citation>
    <scope>NUCLEOTIDE SEQUENCE [LARGE SCALE GENOMIC DNA]</scope>
    <source>
        <strain evidence="12">KCTC 13193</strain>
    </source>
</reference>
<dbReference type="Pfam" id="PF04290">
    <property type="entry name" value="DctQ"/>
    <property type="match status" value="1"/>
</dbReference>
<evidence type="ECO:0000256" key="7">
    <source>
        <dbReference type="ARBA" id="ARBA00023136"/>
    </source>
</evidence>
<dbReference type="InterPro" id="IPR055348">
    <property type="entry name" value="DctQ"/>
</dbReference>
<name>A0ABV7A402_9BACI</name>
<evidence type="ECO:0000256" key="9">
    <source>
        <dbReference type="SAM" id="Phobius"/>
    </source>
</evidence>
<dbReference type="InterPro" id="IPR007387">
    <property type="entry name" value="TRAP_DctQ"/>
</dbReference>
<dbReference type="PANTHER" id="PTHR35011">
    <property type="entry name" value="2,3-DIKETO-L-GULONATE TRAP TRANSPORTER SMALL PERMEASE PROTEIN YIAM"/>
    <property type="match status" value="1"/>
</dbReference>
<feature type="transmembrane region" description="Helical" evidence="9">
    <location>
        <begin position="12"/>
        <end position="36"/>
    </location>
</feature>
<keyword evidence="12" id="KW-1185">Reference proteome</keyword>
<evidence type="ECO:0000256" key="1">
    <source>
        <dbReference type="ARBA" id="ARBA00004429"/>
    </source>
</evidence>
<dbReference type="EMBL" id="JBHRRZ010000008">
    <property type="protein sequence ID" value="MFC2947666.1"/>
    <property type="molecule type" value="Genomic_DNA"/>
</dbReference>
<evidence type="ECO:0000256" key="2">
    <source>
        <dbReference type="ARBA" id="ARBA00022448"/>
    </source>
</evidence>
<feature type="transmembrane region" description="Helical" evidence="9">
    <location>
        <begin position="48"/>
        <end position="65"/>
    </location>
</feature>
<keyword evidence="6 9" id="KW-1133">Transmembrane helix</keyword>
<evidence type="ECO:0000256" key="5">
    <source>
        <dbReference type="ARBA" id="ARBA00022692"/>
    </source>
</evidence>
<comment type="caution">
    <text evidence="11">The sequence shown here is derived from an EMBL/GenBank/DDBJ whole genome shotgun (WGS) entry which is preliminary data.</text>
</comment>
<keyword evidence="5 9" id="KW-0812">Transmembrane</keyword>
<evidence type="ECO:0000259" key="10">
    <source>
        <dbReference type="Pfam" id="PF04290"/>
    </source>
</evidence>
<sequence length="163" mass="18689">MDNKMSIWIERLINILIIVIFVSMTVIVFTQVVLRYVFDMNISWADEFSRYGMVWIAFLGATIGVKYGEHTRIDFFIKLLPKKGRVFIEITNKIISVVFLGVISYFSVTSLGDMMTMMTPSLQIPTGIVHLVIPICGGLMIIYLVLQAIDIFRNRNEKGDHFT</sequence>
<comment type="subcellular location">
    <subcellularLocation>
        <location evidence="1">Cell inner membrane</location>
        <topology evidence="1">Multi-pass membrane protein</topology>
    </subcellularLocation>
</comment>
<keyword evidence="3" id="KW-1003">Cell membrane</keyword>
<evidence type="ECO:0000313" key="12">
    <source>
        <dbReference type="Proteomes" id="UP001595387"/>
    </source>
</evidence>
<comment type="similarity">
    <text evidence="8">Belongs to the TRAP transporter small permease family.</text>
</comment>
<dbReference type="RefSeq" id="WP_390303757.1">
    <property type="nucleotide sequence ID" value="NZ_JBHRRZ010000008.1"/>
</dbReference>
<evidence type="ECO:0000313" key="11">
    <source>
        <dbReference type="EMBL" id="MFC2947666.1"/>
    </source>
</evidence>
<keyword evidence="7 9" id="KW-0472">Membrane</keyword>
<protein>
    <submittedName>
        <fullName evidence="11">TRAP transporter small permease</fullName>
    </submittedName>
</protein>
<feature type="transmembrane region" description="Helical" evidence="9">
    <location>
        <begin position="128"/>
        <end position="146"/>
    </location>
</feature>
<evidence type="ECO:0000256" key="6">
    <source>
        <dbReference type="ARBA" id="ARBA00022989"/>
    </source>
</evidence>
<evidence type="ECO:0000256" key="4">
    <source>
        <dbReference type="ARBA" id="ARBA00022519"/>
    </source>
</evidence>
<feature type="transmembrane region" description="Helical" evidence="9">
    <location>
        <begin position="86"/>
        <end position="108"/>
    </location>
</feature>
<evidence type="ECO:0000256" key="3">
    <source>
        <dbReference type="ARBA" id="ARBA00022475"/>
    </source>
</evidence>
<dbReference type="Proteomes" id="UP001595387">
    <property type="component" value="Unassembled WGS sequence"/>
</dbReference>
<organism evidence="11 12">
    <name type="scientific">Virgibacillus sediminis</name>
    <dbReference type="NCBI Taxonomy" id="202260"/>
    <lineage>
        <taxon>Bacteria</taxon>
        <taxon>Bacillati</taxon>
        <taxon>Bacillota</taxon>
        <taxon>Bacilli</taxon>
        <taxon>Bacillales</taxon>
        <taxon>Bacillaceae</taxon>
        <taxon>Virgibacillus</taxon>
    </lineage>
</organism>
<evidence type="ECO:0000256" key="8">
    <source>
        <dbReference type="ARBA" id="ARBA00038436"/>
    </source>
</evidence>
<accession>A0ABV7A402</accession>
<dbReference type="PANTHER" id="PTHR35011:SF2">
    <property type="entry name" value="2,3-DIKETO-L-GULONATE TRAP TRANSPORTER SMALL PERMEASE PROTEIN YIAM"/>
    <property type="match status" value="1"/>
</dbReference>
<keyword evidence="2" id="KW-0813">Transport</keyword>
<proteinExistence type="inferred from homology"/>
<gene>
    <name evidence="11" type="ORF">ACFODW_04780</name>
</gene>